<dbReference type="PROSITE" id="PS51938">
    <property type="entry name" value="SUZ_C"/>
    <property type="match status" value="1"/>
</dbReference>
<feature type="compositionally biased region" description="Basic and acidic residues" evidence="1">
    <location>
        <begin position="216"/>
        <end position="232"/>
    </location>
</feature>
<feature type="compositionally biased region" description="Polar residues" evidence="1">
    <location>
        <begin position="155"/>
        <end position="166"/>
    </location>
</feature>
<organism evidence="3 4">
    <name type="scientific">Oculimacula yallundae</name>
    <dbReference type="NCBI Taxonomy" id="86028"/>
    <lineage>
        <taxon>Eukaryota</taxon>
        <taxon>Fungi</taxon>
        <taxon>Dikarya</taxon>
        <taxon>Ascomycota</taxon>
        <taxon>Pezizomycotina</taxon>
        <taxon>Leotiomycetes</taxon>
        <taxon>Helotiales</taxon>
        <taxon>Ploettnerulaceae</taxon>
        <taxon>Oculimacula</taxon>
    </lineage>
</organism>
<evidence type="ECO:0000256" key="1">
    <source>
        <dbReference type="SAM" id="MobiDB-lite"/>
    </source>
</evidence>
<evidence type="ECO:0000259" key="2">
    <source>
        <dbReference type="PROSITE" id="PS51938"/>
    </source>
</evidence>
<reference evidence="3 4" key="1">
    <citation type="journal article" date="2024" name="Commun. Biol.">
        <title>Comparative genomic analysis of thermophilic fungi reveals convergent evolutionary adaptations and gene losses.</title>
        <authorList>
            <person name="Steindorff A.S."/>
            <person name="Aguilar-Pontes M.V."/>
            <person name="Robinson A.J."/>
            <person name="Andreopoulos B."/>
            <person name="LaButti K."/>
            <person name="Kuo A."/>
            <person name="Mondo S."/>
            <person name="Riley R."/>
            <person name="Otillar R."/>
            <person name="Haridas S."/>
            <person name="Lipzen A."/>
            <person name="Grimwood J."/>
            <person name="Schmutz J."/>
            <person name="Clum A."/>
            <person name="Reid I.D."/>
            <person name="Moisan M.C."/>
            <person name="Butler G."/>
            <person name="Nguyen T.T.M."/>
            <person name="Dewar K."/>
            <person name="Conant G."/>
            <person name="Drula E."/>
            <person name="Henrissat B."/>
            <person name="Hansel C."/>
            <person name="Singer S."/>
            <person name="Hutchinson M.I."/>
            <person name="de Vries R.P."/>
            <person name="Natvig D.O."/>
            <person name="Powell A.J."/>
            <person name="Tsang A."/>
            <person name="Grigoriev I.V."/>
        </authorList>
    </citation>
    <scope>NUCLEOTIDE SEQUENCE [LARGE SCALE GENOMIC DNA]</scope>
    <source>
        <strain evidence="3 4">CBS 494.80</strain>
    </source>
</reference>
<feature type="compositionally biased region" description="Gly residues" evidence="1">
    <location>
        <begin position="244"/>
        <end position="254"/>
    </location>
</feature>
<accession>A0ABR4CB14</accession>
<gene>
    <name evidence="3" type="ORF">VTL71DRAFT_1549</name>
</gene>
<dbReference type="InterPro" id="IPR024642">
    <property type="entry name" value="SUZ-C"/>
</dbReference>
<feature type="domain" description="SUZ-C" evidence="2">
    <location>
        <begin position="211"/>
        <end position="250"/>
    </location>
</feature>
<sequence length="254" mass="28021">MSKKADIPDAWDDDDWNTKADKADAAAEAAKVEEQVKLTKAQRLAKHAEANKKIWESAEEPEVPYFLAAREAQAPPLKQEFKPALKVLSRKPTPNMIQRVDPATGLAKMTLEDDEEEEVQKVQPTQEELKARAEKARQEKQRKYDEARARIFVTGSGSSTPGNVTPPTEEGRSMRGKGRGRGNGRHEVSRPQSQSGSKELFDPNYTAKPGSLQRNGESRRSGTSTPKDDDQVIRAPRGPDSSGRGFGNRGGRTS</sequence>
<feature type="compositionally biased region" description="Basic residues" evidence="1">
    <location>
        <begin position="174"/>
        <end position="183"/>
    </location>
</feature>
<feature type="compositionally biased region" description="Basic and acidic residues" evidence="1">
    <location>
        <begin position="127"/>
        <end position="149"/>
    </location>
</feature>
<dbReference type="EMBL" id="JAZHXI010000010">
    <property type="protein sequence ID" value="KAL2067125.1"/>
    <property type="molecule type" value="Genomic_DNA"/>
</dbReference>
<name>A0ABR4CB14_9HELO</name>
<evidence type="ECO:0000313" key="4">
    <source>
        <dbReference type="Proteomes" id="UP001595075"/>
    </source>
</evidence>
<evidence type="ECO:0000313" key="3">
    <source>
        <dbReference type="EMBL" id="KAL2067125.1"/>
    </source>
</evidence>
<feature type="region of interest" description="Disordered" evidence="1">
    <location>
        <begin position="93"/>
        <end position="254"/>
    </location>
</feature>
<keyword evidence="4" id="KW-1185">Reference proteome</keyword>
<feature type="region of interest" description="Disordered" evidence="1">
    <location>
        <begin position="1"/>
        <end position="22"/>
    </location>
</feature>
<dbReference type="Proteomes" id="UP001595075">
    <property type="component" value="Unassembled WGS sequence"/>
</dbReference>
<comment type="caution">
    <text evidence="3">The sequence shown here is derived from an EMBL/GenBank/DDBJ whole genome shotgun (WGS) entry which is preliminary data.</text>
</comment>
<protein>
    <recommendedName>
        <fullName evidence="2">SUZ-C domain-containing protein</fullName>
    </recommendedName>
</protein>
<proteinExistence type="predicted"/>